<name>A0A3G5ABE4_9VIRU</name>
<reference evidence="1" key="1">
    <citation type="submission" date="2018-10" db="EMBL/GenBank/DDBJ databases">
        <title>Hidden diversity of soil giant viruses.</title>
        <authorList>
            <person name="Schulz F."/>
            <person name="Alteio L."/>
            <person name="Goudeau D."/>
            <person name="Ryan E.M."/>
            <person name="Malmstrom R.R."/>
            <person name="Blanchard J."/>
            <person name="Woyke T."/>
        </authorList>
    </citation>
    <scope>NUCLEOTIDE SEQUENCE</scope>
    <source>
        <strain evidence="1">HYV1</strain>
    </source>
</reference>
<gene>
    <name evidence="1" type="ORF">Hyperionvirus2_7</name>
</gene>
<sequence length="64" mass="7301">MSSMNASILLTNLNTLQSNRRRVGVVSLAIDVRRERRVGESLKSKQRSGFVLLRLSMRNTLRDV</sequence>
<evidence type="ECO:0000313" key="1">
    <source>
        <dbReference type="EMBL" id="AYV82639.1"/>
    </source>
</evidence>
<dbReference type="EMBL" id="MK072384">
    <property type="protein sequence ID" value="AYV82639.1"/>
    <property type="molecule type" value="Genomic_DNA"/>
</dbReference>
<protein>
    <submittedName>
        <fullName evidence="1">Uncharacterized protein</fullName>
    </submittedName>
</protein>
<accession>A0A3G5ABE4</accession>
<proteinExistence type="predicted"/>
<organism evidence="1">
    <name type="scientific">Hyperionvirus sp</name>
    <dbReference type="NCBI Taxonomy" id="2487770"/>
    <lineage>
        <taxon>Viruses</taxon>
        <taxon>Varidnaviria</taxon>
        <taxon>Bamfordvirae</taxon>
        <taxon>Nucleocytoviricota</taxon>
        <taxon>Megaviricetes</taxon>
        <taxon>Imitervirales</taxon>
        <taxon>Mimiviridae</taxon>
        <taxon>Klosneuvirinae</taxon>
    </lineage>
</organism>